<organism evidence="2">
    <name type="scientific">Timema bartmani</name>
    <dbReference type="NCBI Taxonomy" id="61472"/>
    <lineage>
        <taxon>Eukaryota</taxon>
        <taxon>Metazoa</taxon>
        <taxon>Ecdysozoa</taxon>
        <taxon>Arthropoda</taxon>
        <taxon>Hexapoda</taxon>
        <taxon>Insecta</taxon>
        <taxon>Pterygota</taxon>
        <taxon>Neoptera</taxon>
        <taxon>Polyneoptera</taxon>
        <taxon>Phasmatodea</taxon>
        <taxon>Timematodea</taxon>
        <taxon>Timematoidea</taxon>
        <taxon>Timematidae</taxon>
        <taxon>Timema</taxon>
    </lineage>
</organism>
<gene>
    <name evidence="2" type="ORF">TBIB3V08_LOCUS8397</name>
</gene>
<accession>A0A7R9I4B3</accession>
<feature type="domain" description="Trafficking protein particle complex subunit 13 N-terminal" evidence="1">
    <location>
        <begin position="11"/>
        <end position="73"/>
    </location>
</feature>
<evidence type="ECO:0000313" key="2">
    <source>
        <dbReference type="EMBL" id="CAD7446057.1"/>
    </source>
</evidence>
<dbReference type="Pfam" id="PF06159">
    <property type="entry name" value="TRAPPC13_N"/>
    <property type="match status" value="1"/>
</dbReference>
<reference evidence="2" key="1">
    <citation type="submission" date="2020-11" db="EMBL/GenBank/DDBJ databases">
        <authorList>
            <person name="Tran Van P."/>
        </authorList>
    </citation>
    <scope>NUCLEOTIDE SEQUENCE</scope>
</reference>
<dbReference type="AlphaFoldDB" id="A0A7R9I4B3"/>
<dbReference type="EMBL" id="OD567711">
    <property type="protein sequence ID" value="CAD7446057.1"/>
    <property type="molecule type" value="Genomic_DNA"/>
</dbReference>
<protein>
    <recommendedName>
        <fullName evidence="1">Trafficking protein particle complex subunit 13 N-terminal domain-containing protein</fullName>
    </recommendedName>
</protein>
<sequence length="217" mass="25484">MTGEGREKNDLLALKVMRLTRPTLSTPLVVTTDSKDLPGNLLNIDLKQDITAVSGAETLTAGQFLLLPQSFGAYENSSFYWLAWRPLSLTFSRANGKLPFLPLDKARQQWRVFNTVVPRSEPVVEWLPNPAILFNPLSSRHRPTAHRDSRCRDFLMFHRDSRCRDFVMFHCYSRCRDLMFHRDSCCRDFMFHRDSRCRDFMFQCDSRCRDILLFHRD</sequence>
<evidence type="ECO:0000259" key="1">
    <source>
        <dbReference type="Pfam" id="PF06159"/>
    </source>
</evidence>
<proteinExistence type="predicted"/>
<dbReference type="InterPro" id="IPR055427">
    <property type="entry name" value="TRAPPC13_N"/>
</dbReference>
<name>A0A7R9I4B3_9NEOP</name>